<comment type="caution">
    <text evidence="2">The sequence shown here is derived from an EMBL/GenBank/DDBJ whole genome shotgun (WGS) entry which is preliminary data.</text>
</comment>
<accession>A0A6N8KW34</accession>
<evidence type="ECO:0000313" key="3">
    <source>
        <dbReference type="Proteomes" id="UP000435036"/>
    </source>
</evidence>
<dbReference type="EMBL" id="WSQA01000002">
    <property type="protein sequence ID" value="MVZ61014.1"/>
    <property type="molecule type" value="Genomic_DNA"/>
</dbReference>
<evidence type="ECO:0000313" key="2">
    <source>
        <dbReference type="EMBL" id="MVZ61014.1"/>
    </source>
</evidence>
<evidence type="ECO:0000259" key="1">
    <source>
        <dbReference type="Pfam" id="PF24722"/>
    </source>
</evidence>
<dbReference type="InterPro" id="IPR056091">
    <property type="entry name" value="DUF7674"/>
</dbReference>
<name>A0A6N8KW34_9SPHI</name>
<dbReference type="OrthoDB" id="1256253at2"/>
<dbReference type="AlphaFoldDB" id="A0A6N8KW34"/>
<proteinExistence type="predicted"/>
<dbReference type="RefSeq" id="WP_160367662.1">
    <property type="nucleotide sequence ID" value="NZ_WSQA01000002.1"/>
</dbReference>
<dbReference type="Pfam" id="PF24722">
    <property type="entry name" value="DUF7674"/>
    <property type="match status" value="1"/>
</dbReference>
<reference evidence="2 3" key="1">
    <citation type="submission" date="2019-12" db="EMBL/GenBank/DDBJ databases">
        <authorList>
            <person name="Dong K."/>
        </authorList>
    </citation>
    <scope>NUCLEOTIDE SEQUENCE [LARGE SCALE GENOMIC DNA]</scope>
    <source>
        <strain evidence="2 3">JCM 31225</strain>
    </source>
</reference>
<protein>
    <recommendedName>
        <fullName evidence="1">DUF7674 domain-containing protein</fullName>
    </recommendedName>
</protein>
<organism evidence="2 3">
    <name type="scientific">Sphingobacterium humi</name>
    <dbReference type="NCBI Taxonomy" id="1796905"/>
    <lineage>
        <taxon>Bacteria</taxon>
        <taxon>Pseudomonadati</taxon>
        <taxon>Bacteroidota</taxon>
        <taxon>Sphingobacteriia</taxon>
        <taxon>Sphingobacteriales</taxon>
        <taxon>Sphingobacteriaceae</taxon>
        <taxon>Sphingobacterium</taxon>
    </lineage>
</organism>
<keyword evidence="3" id="KW-1185">Reference proteome</keyword>
<dbReference type="Proteomes" id="UP000435036">
    <property type="component" value="Unassembled WGS sequence"/>
</dbReference>
<feature type="domain" description="DUF7674" evidence="1">
    <location>
        <begin position="7"/>
        <end position="107"/>
    </location>
</feature>
<gene>
    <name evidence="2" type="ORF">GQF63_03160</name>
</gene>
<sequence>MENKIINTVNEWFPQCMPSDRELSEYKVLQNVADYCMECLEGSDEEQALAKEAINIMGILYYNGSLHIRNAIENEFLERLSKCESPASLKKHMAYMPKEMRSIYMKTILEN</sequence>